<organism evidence="1 2">
    <name type="scientific">Aldrovandia affinis</name>
    <dbReference type="NCBI Taxonomy" id="143900"/>
    <lineage>
        <taxon>Eukaryota</taxon>
        <taxon>Metazoa</taxon>
        <taxon>Chordata</taxon>
        <taxon>Craniata</taxon>
        <taxon>Vertebrata</taxon>
        <taxon>Euteleostomi</taxon>
        <taxon>Actinopterygii</taxon>
        <taxon>Neopterygii</taxon>
        <taxon>Teleostei</taxon>
        <taxon>Notacanthiformes</taxon>
        <taxon>Halosauridae</taxon>
        <taxon>Aldrovandia</taxon>
    </lineage>
</organism>
<gene>
    <name evidence="1" type="ORF">AAFF_G00432200</name>
</gene>
<proteinExistence type="predicted"/>
<evidence type="ECO:0000313" key="1">
    <source>
        <dbReference type="EMBL" id="KAJ8361666.1"/>
    </source>
</evidence>
<keyword evidence="2" id="KW-1185">Reference proteome</keyword>
<dbReference type="EMBL" id="JAINUG010000936">
    <property type="protein sequence ID" value="KAJ8361666.1"/>
    <property type="molecule type" value="Genomic_DNA"/>
</dbReference>
<name>A0AAD7VXQ1_9TELE</name>
<evidence type="ECO:0000313" key="2">
    <source>
        <dbReference type="Proteomes" id="UP001221898"/>
    </source>
</evidence>
<sequence length="760" mass="83165">MAHRSDETLKACLSDKCLCITVGPGHEAIAYERDGAAVAVKELMPTICSSQIVFHVYCPNLFSDRVLAIHGEHLGYLLTAQNAKAMDSVVDSGKSTGETLGSVMWRSLVATLGADVVSAAPYVTDIKFVCDNADDYDTEVEAWHLLRGCDKVTAAVVSYFLDLFDTSKLEGVTDCAEEPPHLIFAGLCQIIAVALMNTVSDHCKAKLLSVAAATFLELNHCSLDVAAASMRPIFIPLQGEGDEASVRYTLFRGFMLQGKGSSISWDSFGMMTHNITLMVEHGQCAFWAVAPQYGDRLAIIKEYRHIAMQPLGGNDQECGYTIANKLLCDHVVCYMQHVTFGALANMLPCGHSRQFTARCFNVVNNNIYKVEAALLAQSKKLHVAMGTCAGDDLLSCVGTGFGVNKCSNSNTYGKLNAHHSKQQTPGFGRYVMVVMAMATKAHNLPLTLRAIAGSFGDASHFAASLRTEHRPQLMALKHVNTFNMLTRNHRFNTGFTEAGDVVGSQDMVNTMQNSTTELTVKAKYVLTTTNGAMPMCHVSLATTLRQASMLCMGYLAWEMGRVVYSGSVKRPEVSLSTMVNVFKGKLPAGIVQDEPYNMFGARGWGDLIKMTGKMFSNAYSPYGRIDLEKQTWLDHNNITLPENLRQSLKGIGWFKNTSRAGGKQCAGVVHRLLFGSKQGTLAPLLTSVQASCFTGNNSELTYAGLKLNNSNYQYIVTLLNNRCINLNAMVQDPVQRTFNELREEDTTIMLHKVRKPGPSE</sequence>
<dbReference type="AlphaFoldDB" id="A0AAD7VXQ1"/>
<reference evidence="1" key="1">
    <citation type="journal article" date="2023" name="Science">
        <title>Genome structures resolve the early diversification of teleost fishes.</title>
        <authorList>
            <person name="Parey E."/>
            <person name="Louis A."/>
            <person name="Montfort J."/>
            <person name="Bouchez O."/>
            <person name="Roques C."/>
            <person name="Iampietro C."/>
            <person name="Lluch J."/>
            <person name="Castinel A."/>
            <person name="Donnadieu C."/>
            <person name="Desvignes T."/>
            <person name="Floi Bucao C."/>
            <person name="Jouanno E."/>
            <person name="Wen M."/>
            <person name="Mejri S."/>
            <person name="Dirks R."/>
            <person name="Jansen H."/>
            <person name="Henkel C."/>
            <person name="Chen W.J."/>
            <person name="Zahm M."/>
            <person name="Cabau C."/>
            <person name="Klopp C."/>
            <person name="Thompson A.W."/>
            <person name="Robinson-Rechavi M."/>
            <person name="Braasch I."/>
            <person name="Lecointre G."/>
            <person name="Bobe J."/>
            <person name="Postlethwait J.H."/>
            <person name="Berthelot C."/>
            <person name="Roest Crollius H."/>
            <person name="Guiguen Y."/>
        </authorList>
    </citation>
    <scope>NUCLEOTIDE SEQUENCE</scope>
    <source>
        <strain evidence="1">NC1722</strain>
    </source>
</reference>
<accession>A0AAD7VXQ1</accession>
<dbReference type="Proteomes" id="UP001221898">
    <property type="component" value="Unassembled WGS sequence"/>
</dbReference>
<protein>
    <submittedName>
        <fullName evidence="1">Uncharacterized protein</fullName>
    </submittedName>
</protein>
<comment type="caution">
    <text evidence="1">The sequence shown here is derived from an EMBL/GenBank/DDBJ whole genome shotgun (WGS) entry which is preliminary data.</text>
</comment>